<name>A0A1W1HCE6_9BACT</name>
<dbReference type="GO" id="GO:0005975">
    <property type="term" value="P:carbohydrate metabolic process"/>
    <property type="evidence" value="ECO:0007669"/>
    <property type="project" value="InterPro"/>
</dbReference>
<dbReference type="PROSITE" id="PS00775">
    <property type="entry name" value="GLYCOSYL_HYDROL_F3"/>
    <property type="match status" value="1"/>
</dbReference>
<keyword evidence="4 7" id="KW-0378">Hydrolase</keyword>
<dbReference type="EMBL" id="FWEV01000128">
    <property type="protein sequence ID" value="SLM30113.1"/>
    <property type="molecule type" value="Genomic_DNA"/>
</dbReference>
<dbReference type="RefSeq" id="WP_080807601.1">
    <property type="nucleotide sequence ID" value="NZ_LT828558.1"/>
</dbReference>
<evidence type="ECO:0000256" key="4">
    <source>
        <dbReference type="ARBA" id="ARBA00022801"/>
    </source>
</evidence>
<keyword evidence="8" id="KW-1185">Reference proteome</keyword>
<gene>
    <name evidence="7" type="primary">nagZ</name>
    <name evidence="7" type="ORF">MTBBW1_2130008</name>
</gene>
<dbReference type="InterPro" id="IPR017853">
    <property type="entry name" value="GH"/>
</dbReference>
<evidence type="ECO:0000256" key="1">
    <source>
        <dbReference type="ARBA" id="ARBA00001231"/>
    </source>
</evidence>
<dbReference type="InterPro" id="IPR036962">
    <property type="entry name" value="Glyco_hydro_3_N_sf"/>
</dbReference>
<dbReference type="Gene3D" id="3.20.20.300">
    <property type="entry name" value="Glycoside hydrolase, family 3, N-terminal domain"/>
    <property type="match status" value="2"/>
</dbReference>
<evidence type="ECO:0000313" key="8">
    <source>
        <dbReference type="Proteomes" id="UP000191931"/>
    </source>
</evidence>
<dbReference type="GO" id="GO:0004563">
    <property type="term" value="F:beta-N-acetylhexosaminidase activity"/>
    <property type="evidence" value="ECO:0007669"/>
    <property type="project" value="UniProtKB-EC"/>
</dbReference>
<comment type="catalytic activity">
    <reaction evidence="1">
        <text>Hydrolysis of terminal non-reducing N-acetyl-D-hexosamine residues in N-acetyl-beta-D-hexosaminides.</text>
        <dbReference type="EC" id="3.2.1.52"/>
    </reaction>
</comment>
<dbReference type="Proteomes" id="UP000191931">
    <property type="component" value="Unassembled WGS sequence"/>
</dbReference>
<evidence type="ECO:0000313" key="7">
    <source>
        <dbReference type="EMBL" id="SLM30113.1"/>
    </source>
</evidence>
<evidence type="ECO:0000259" key="6">
    <source>
        <dbReference type="Pfam" id="PF00933"/>
    </source>
</evidence>
<evidence type="ECO:0000256" key="5">
    <source>
        <dbReference type="ARBA" id="ARBA00023295"/>
    </source>
</evidence>
<sequence>MKKQETPDINILAGQRLMVGFDGTEFNSELQYLINDLKVGGIILFAGNIESALQVKKLCRDAQDYAASCGLPPLFIAVDQEGGVVARLKPPDFTSFPGNPHIKNLDDAIHFATITAQELQEVHINMDFAPVMDSIPCFNEEIKREKDEGNGEKNGEGNCIKGQTFEETKKFNHLQEKKPFESIMKERAFKGSPRQVGELGAQVITTLQNNGVMAVAKHFPGIGRTTLDSHLDLPVLDAAPELLASSDIIPFKTAVKAGVSGIMLSHILYSKIDPKWPASLSRKIAKKLLRDELGYNGLVMTDDLDMKAIKCDIRTSITQILDAEVDLALICHKGPDIEKAFMLIKKLISKNELLLEKATESWQRIYSLKKKYLH</sequence>
<dbReference type="SUPFAM" id="SSF51445">
    <property type="entry name" value="(Trans)glycosidases"/>
    <property type="match status" value="2"/>
</dbReference>
<feature type="domain" description="Glycoside hydrolase family 3 N-terminal" evidence="6">
    <location>
        <begin position="17"/>
        <end position="133"/>
    </location>
</feature>
<keyword evidence="5 7" id="KW-0326">Glycosidase</keyword>
<protein>
    <recommendedName>
        <fullName evidence="3">beta-N-acetylhexosaminidase</fullName>
        <ecNumber evidence="3">3.2.1.52</ecNumber>
    </recommendedName>
</protein>
<dbReference type="OrthoDB" id="9781691at2"/>
<dbReference type="InterPro" id="IPR001764">
    <property type="entry name" value="Glyco_hydro_3_N"/>
</dbReference>
<dbReference type="PANTHER" id="PTHR30480:SF13">
    <property type="entry name" value="BETA-HEXOSAMINIDASE"/>
    <property type="match status" value="1"/>
</dbReference>
<proteinExistence type="inferred from homology"/>
<dbReference type="AlphaFoldDB" id="A0A1W1HCE6"/>
<dbReference type="InterPro" id="IPR050226">
    <property type="entry name" value="NagZ_Beta-hexosaminidase"/>
</dbReference>
<organism evidence="7 8">
    <name type="scientific">Desulfamplus magnetovallimortis</name>
    <dbReference type="NCBI Taxonomy" id="1246637"/>
    <lineage>
        <taxon>Bacteria</taxon>
        <taxon>Pseudomonadati</taxon>
        <taxon>Thermodesulfobacteriota</taxon>
        <taxon>Desulfobacteria</taxon>
        <taxon>Desulfobacterales</taxon>
        <taxon>Desulfobacteraceae</taxon>
        <taxon>Desulfamplus</taxon>
    </lineage>
</organism>
<feature type="domain" description="Glycoside hydrolase family 3 N-terminal" evidence="6">
    <location>
        <begin position="182"/>
        <end position="367"/>
    </location>
</feature>
<accession>A0A1W1HCE6</accession>
<dbReference type="GO" id="GO:0009254">
    <property type="term" value="P:peptidoglycan turnover"/>
    <property type="evidence" value="ECO:0007669"/>
    <property type="project" value="TreeGrafter"/>
</dbReference>
<dbReference type="InterPro" id="IPR019800">
    <property type="entry name" value="Glyco_hydro_3_AS"/>
</dbReference>
<comment type="similarity">
    <text evidence="2">Belongs to the glycosyl hydrolase 3 family.</text>
</comment>
<evidence type="ECO:0000256" key="3">
    <source>
        <dbReference type="ARBA" id="ARBA00012663"/>
    </source>
</evidence>
<dbReference type="STRING" id="1246637.MTBBW1_2130008"/>
<dbReference type="EC" id="3.2.1.52" evidence="3"/>
<dbReference type="PANTHER" id="PTHR30480">
    <property type="entry name" value="BETA-HEXOSAMINIDASE-RELATED"/>
    <property type="match status" value="1"/>
</dbReference>
<evidence type="ECO:0000256" key="2">
    <source>
        <dbReference type="ARBA" id="ARBA00005336"/>
    </source>
</evidence>
<dbReference type="Pfam" id="PF00933">
    <property type="entry name" value="Glyco_hydro_3"/>
    <property type="match status" value="2"/>
</dbReference>
<reference evidence="7 8" key="1">
    <citation type="submission" date="2017-03" db="EMBL/GenBank/DDBJ databases">
        <authorList>
            <person name="Afonso C.L."/>
            <person name="Miller P.J."/>
            <person name="Scott M.A."/>
            <person name="Spackman E."/>
            <person name="Goraichik I."/>
            <person name="Dimitrov K.M."/>
            <person name="Suarez D.L."/>
            <person name="Swayne D.E."/>
        </authorList>
    </citation>
    <scope>NUCLEOTIDE SEQUENCE [LARGE SCALE GENOMIC DNA]</scope>
    <source>
        <strain evidence="7">PRJEB14757</strain>
    </source>
</reference>